<accession>A0A6P8P494</accession>
<keyword evidence="7" id="KW-0339">Growth factor</keyword>
<feature type="chain" id="PRO_5028514697" description="Fibroblast growth factor" evidence="10">
    <location>
        <begin position="27"/>
        <end position="195"/>
    </location>
</feature>
<evidence type="ECO:0000256" key="6">
    <source>
        <dbReference type="ARBA" id="ARBA00022782"/>
    </source>
</evidence>
<dbReference type="CTD" id="2249"/>
<dbReference type="AlphaFoldDB" id="A0A6P8P494"/>
<dbReference type="FunFam" id="2.80.10.50:FF:000033">
    <property type="entry name" value="Fibroblast growth factor"/>
    <property type="match status" value="1"/>
</dbReference>
<keyword evidence="6" id="KW-0221">Differentiation</keyword>
<organism evidence="11 12">
    <name type="scientific">Geotrypetes seraphini</name>
    <name type="common">Gaboon caecilian</name>
    <name type="synonym">Caecilia seraphini</name>
    <dbReference type="NCBI Taxonomy" id="260995"/>
    <lineage>
        <taxon>Eukaryota</taxon>
        <taxon>Metazoa</taxon>
        <taxon>Chordata</taxon>
        <taxon>Craniata</taxon>
        <taxon>Vertebrata</taxon>
        <taxon>Euteleostomi</taxon>
        <taxon>Amphibia</taxon>
        <taxon>Gymnophiona</taxon>
        <taxon>Geotrypetes</taxon>
    </lineage>
</organism>
<evidence type="ECO:0000256" key="10">
    <source>
        <dbReference type="RuleBase" id="RU049442"/>
    </source>
</evidence>
<dbReference type="Proteomes" id="UP000515159">
    <property type="component" value="Chromosome 19"/>
</dbReference>
<dbReference type="InParanoid" id="A0A6P8P494"/>
<dbReference type="KEGG" id="gsh:117352053"/>
<keyword evidence="8" id="KW-0497">Mitogen</keyword>
<dbReference type="GO" id="GO:0005576">
    <property type="term" value="C:extracellular region"/>
    <property type="evidence" value="ECO:0007669"/>
    <property type="project" value="UniProtKB-SubCell"/>
</dbReference>
<evidence type="ECO:0000256" key="2">
    <source>
        <dbReference type="ARBA" id="ARBA00007936"/>
    </source>
</evidence>
<keyword evidence="3" id="KW-0217">Developmental protein</keyword>
<dbReference type="InterPro" id="IPR002209">
    <property type="entry name" value="Fibroblast_GF_fam"/>
</dbReference>
<keyword evidence="5 10" id="KW-0732">Signal</keyword>
<dbReference type="PROSITE" id="PS00247">
    <property type="entry name" value="HBGF_FGF"/>
    <property type="match status" value="1"/>
</dbReference>
<evidence type="ECO:0000256" key="3">
    <source>
        <dbReference type="ARBA" id="ARBA00022473"/>
    </source>
</evidence>
<dbReference type="GO" id="GO:0008083">
    <property type="term" value="F:growth factor activity"/>
    <property type="evidence" value="ECO:0007669"/>
    <property type="project" value="UniProtKB-KW"/>
</dbReference>
<evidence type="ECO:0000313" key="11">
    <source>
        <dbReference type="Proteomes" id="UP000515159"/>
    </source>
</evidence>
<comment type="subcellular location">
    <subcellularLocation>
        <location evidence="1">Secreted</location>
    </subcellularLocation>
</comment>
<comment type="function">
    <text evidence="9">Plays an important role in the regulation of embryonic development, cell proliferation, and cell differentiation. Good candidate for an inducing factor with possible roles both in mesoderm induction at the blastula stage and in the formation of the anteroposterior axis at the gastrula stage.</text>
</comment>
<evidence type="ECO:0000256" key="1">
    <source>
        <dbReference type="ARBA" id="ARBA00004613"/>
    </source>
</evidence>
<evidence type="ECO:0000256" key="4">
    <source>
        <dbReference type="ARBA" id="ARBA00022525"/>
    </source>
</evidence>
<evidence type="ECO:0000256" key="9">
    <source>
        <dbReference type="ARBA" id="ARBA00055807"/>
    </source>
</evidence>
<dbReference type="PANTHER" id="PTHR11486">
    <property type="entry name" value="FIBROBLAST GROWTH FACTOR"/>
    <property type="match status" value="1"/>
</dbReference>
<dbReference type="InterPro" id="IPR008996">
    <property type="entry name" value="IL1/FGF"/>
</dbReference>
<proteinExistence type="inferred from homology"/>
<evidence type="ECO:0000256" key="5">
    <source>
        <dbReference type="ARBA" id="ARBA00022729"/>
    </source>
</evidence>
<dbReference type="Pfam" id="PF00167">
    <property type="entry name" value="FGF"/>
    <property type="match status" value="1"/>
</dbReference>
<comment type="similarity">
    <text evidence="2 10">Belongs to the heparin-binding growth factors family.</text>
</comment>
<evidence type="ECO:0000256" key="8">
    <source>
        <dbReference type="ARBA" id="ARBA00023246"/>
    </source>
</evidence>
<gene>
    <name evidence="12" type="primary">FGF4</name>
</gene>
<evidence type="ECO:0000256" key="7">
    <source>
        <dbReference type="ARBA" id="ARBA00023030"/>
    </source>
</evidence>
<protein>
    <recommendedName>
        <fullName evidence="10">Fibroblast growth factor</fullName>
        <shortName evidence="10">FGF</shortName>
    </recommendedName>
</protein>
<sequence length="195" mass="22112">MMIRMTIQSAFLPILLLGLVLGLARCFPFSSQRNDTLEWHWGTFFSRSMGRIQGEKRESGQDSDYLLGIKRQRRLYCNVGIGFHIQVLPDGRINGSHNENRYSLLEISPVDRGVVSIFGVRSALFLAMNTKGKLYGSKHFSLECTFKEVLLPNNYNAYESDVYPGMFVALSKTGKPRKGNKVSPTMTVTHFLPRI</sequence>
<name>A0A6P8P494_GEOSA</name>
<keyword evidence="11" id="KW-1185">Reference proteome</keyword>
<dbReference type="OrthoDB" id="5960247at2759"/>
<dbReference type="GeneID" id="117352053"/>
<dbReference type="SMART" id="SM00442">
    <property type="entry name" value="FGF"/>
    <property type="match status" value="1"/>
</dbReference>
<feature type="signal peptide" evidence="10">
    <location>
        <begin position="1"/>
        <end position="26"/>
    </location>
</feature>
<dbReference type="GO" id="GO:0051781">
    <property type="term" value="P:positive regulation of cell division"/>
    <property type="evidence" value="ECO:0007669"/>
    <property type="project" value="UniProtKB-KW"/>
</dbReference>
<evidence type="ECO:0000313" key="12">
    <source>
        <dbReference type="RefSeq" id="XP_033783962.1"/>
    </source>
</evidence>
<dbReference type="Gene3D" id="2.80.10.50">
    <property type="match status" value="1"/>
</dbReference>
<dbReference type="SUPFAM" id="SSF50353">
    <property type="entry name" value="Cytokine"/>
    <property type="match status" value="1"/>
</dbReference>
<keyword evidence="4" id="KW-0964">Secreted</keyword>
<dbReference type="GO" id="GO:0030154">
    <property type="term" value="P:cell differentiation"/>
    <property type="evidence" value="ECO:0007669"/>
    <property type="project" value="UniProtKB-KW"/>
</dbReference>
<dbReference type="RefSeq" id="XP_033783962.1">
    <property type="nucleotide sequence ID" value="XM_033928071.1"/>
</dbReference>
<reference evidence="12" key="1">
    <citation type="submission" date="2025-08" db="UniProtKB">
        <authorList>
            <consortium name="RefSeq"/>
        </authorList>
    </citation>
    <scope>IDENTIFICATION</scope>
</reference>
<dbReference type="PRINTS" id="PR00262">
    <property type="entry name" value="IL1HBGF"/>
</dbReference>
<dbReference type="PRINTS" id="PR00263">
    <property type="entry name" value="HBGFFGF"/>
</dbReference>